<dbReference type="InterPro" id="IPR036457">
    <property type="entry name" value="PPM-type-like_dom_sf"/>
</dbReference>
<dbReference type="Pfam" id="PF07228">
    <property type="entry name" value="SpoIIE"/>
    <property type="match status" value="1"/>
</dbReference>
<evidence type="ECO:0000256" key="1">
    <source>
        <dbReference type="ARBA" id="ARBA00022801"/>
    </source>
</evidence>
<keyword evidence="4" id="KW-1185">Reference proteome</keyword>
<feature type="domain" description="PPM-type phosphatase" evidence="2">
    <location>
        <begin position="4"/>
        <end position="218"/>
    </location>
</feature>
<dbReference type="PANTHER" id="PTHR43156:SF2">
    <property type="entry name" value="STAGE II SPORULATION PROTEIN E"/>
    <property type="match status" value="1"/>
</dbReference>
<accession>A0AAW7ZAM0</accession>
<sequence length="383" mass="42242">MKIRLDIGVAQLKKYGEELCGDSVEIVHTGQSDLVVVSDGLGSGVKANILSRLTTKTAATMLRLGGNIAEVIDTVARTLPIDRDINAAYSTFSILQIENNGKTRLVEYDNPGVFIGNRNKLFTPRREEHVIAGKKISEYSLDVDDQDWLVLTSDGVINAGIDGRMNLTWNRERIGKFIEDTSDKQKSAQEWADEIAALCYNLYGEKPGDDVTVVAIKVRHPIHVTMLIGPPQNKEDDRKLVRRLMESPGRKVVCGGTTGEIVARVLGRKVFVDLSSVSDDVPPVGLLPGIDLVTEGAVTLVQTLEHLKGNTKLSELQFRKDGASRLATFLKQADSIHIIVGTASNNALDCMDVPAIYAYKHHVIRDMINTLKDMDKDIVEEYY</sequence>
<proteinExistence type="predicted"/>
<dbReference type="AlphaFoldDB" id="A0AAW7ZAM0"/>
<dbReference type="InterPro" id="IPR001932">
    <property type="entry name" value="PPM-type_phosphatase-like_dom"/>
</dbReference>
<dbReference type="EMBL" id="JARPTC010000007">
    <property type="protein sequence ID" value="MDO7786722.1"/>
    <property type="molecule type" value="Genomic_DNA"/>
</dbReference>
<dbReference type="InterPro" id="IPR052016">
    <property type="entry name" value="Bact_Sigma-Reg"/>
</dbReference>
<dbReference type="PANTHER" id="PTHR43156">
    <property type="entry name" value="STAGE II SPORULATION PROTEIN E-RELATED"/>
    <property type="match status" value="1"/>
</dbReference>
<keyword evidence="1" id="KW-0378">Hydrolase</keyword>
<dbReference type="Gene3D" id="3.60.40.10">
    <property type="entry name" value="PPM-type phosphatase domain"/>
    <property type="match status" value="1"/>
</dbReference>
<reference evidence="3" key="1">
    <citation type="journal article" date="2023" name="J. Hazard. Mater.">
        <title>Anaerobic biodegradation of pyrene and benzo[a]pyrene by a new sulfate-reducing Desulforamulus aquiferis strain DSA.</title>
        <authorList>
            <person name="Zhang Z."/>
            <person name="Sun J."/>
            <person name="Gong X."/>
            <person name="Wang C."/>
            <person name="Wang H."/>
        </authorList>
    </citation>
    <scope>NUCLEOTIDE SEQUENCE</scope>
    <source>
        <strain evidence="3">DSA</strain>
    </source>
</reference>
<protein>
    <submittedName>
        <fullName evidence="3">SpoIIE family protein phosphatase</fullName>
    </submittedName>
</protein>
<organism evidence="3 4">
    <name type="scientific">Desulforamulus aquiferis</name>
    <dbReference type="NCBI Taxonomy" id="1397668"/>
    <lineage>
        <taxon>Bacteria</taxon>
        <taxon>Bacillati</taxon>
        <taxon>Bacillota</taxon>
        <taxon>Clostridia</taxon>
        <taxon>Eubacteriales</taxon>
        <taxon>Peptococcaceae</taxon>
        <taxon>Desulforamulus</taxon>
    </lineage>
</organism>
<dbReference type="Proteomes" id="UP001172911">
    <property type="component" value="Unassembled WGS sequence"/>
</dbReference>
<name>A0AAW7ZAM0_9FIRM</name>
<evidence type="ECO:0000259" key="2">
    <source>
        <dbReference type="SMART" id="SM00331"/>
    </source>
</evidence>
<gene>
    <name evidence="3" type="ORF">P6N53_05730</name>
</gene>
<dbReference type="RefSeq" id="WP_304541809.1">
    <property type="nucleotide sequence ID" value="NZ_JARPTC010000007.1"/>
</dbReference>
<dbReference type="SUPFAM" id="SSF81606">
    <property type="entry name" value="PP2C-like"/>
    <property type="match status" value="1"/>
</dbReference>
<dbReference type="GO" id="GO:0016791">
    <property type="term" value="F:phosphatase activity"/>
    <property type="evidence" value="ECO:0007669"/>
    <property type="project" value="TreeGrafter"/>
</dbReference>
<comment type="caution">
    <text evidence="3">The sequence shown here is derived from an EMBL/GenBank/DDBJ whole genome shotgun (WGS) entry which is preliminary data.</text>
</comment>
<reference evidence="3" key="2">
    <citation type="submission" date="2023-03" db="EMBL/GenBank/DDBJ databases">
        <authorList>
            <person name="Zhang Z."/>
        </authorList>
    </citation>
    <scope>NUCLEOTIDE SEQUENCE</scope>
    <source>
        <strain evidence="3">DSA</strain>
    </source>
</reference>
<evidence type="ECO:0000313" key="3">
    <source>
        <dbReference type="EMBL" id="MDO7786722.1"/>
    </source>
</evidence>
<evidence type="ECO:0000313" key="4">
    <source>
        <dbReference type="Proteomes" id="UP001172911"/>
    </source>
</evidence>
<dbReference type="SMART" id="SM00331">
    <property type="entry name" value="PP2C_SIG"/>
    <property type="match status" value="1"/>
</dbReference>